<comment type="caution">
    <text evidence="1">The sequence shown here is derived from an EMBL/GenBank/DDBJ whole genome shotgun (WGS) entry which is preliminary data.</text>
</comment>
<evidence type="ECO:0000313" key="2">
    <source>
        <dbReference type="Proteomes" id="UP000188268"/>
    </source>
</evidence>
<proteinExistence type="predicted"/>
<gene>
    <name evidence="1" type="ORF">CCACVL1_18462</name>
</gene>
<organism evidence="1 2">
    <name type="scientific">Corchorus capsularis</name>
    <name type="common">Jute</name>
    <dbReference type="NCBI Taxonomy" id="210143"/>
    <lineage>
        <taxon>Eukaryota</taxon>
        <taxon>Viridiplantae</taxon>
        <taxon>Streptophyta</taxon>
        <taxon>Embryophyta</taxon>
        <taxon>Tracheophyta</taxon>
        <taxon>Spermatophyta</taxon>
        <taxon>Magnoliopsida</taxon>
        <taxon>eudicotyledons</taxon>
        <taxon>Gunneridae</taxon>
        <taxon>Pentapetalae</taxon>
        <taxon>rosids</taxon>
        <taxon>malvids</taxon>
        <taxon>Malvales</taxon>
        <taxon>Malvaceae</taxon>
        <taxon>Grewioideae</taxon>
        <taxon>Apeibeae</taxon>
        <taxon>Corchorus</taxon>
    </lineage>
</organism>
<sequence length="35" mass="3939">MATQQQIIQGQNAKIMAMEQTAHKARTHNKSIMAK</sequence>
<dbReference type="EMBL" id="AWWV01011708">
    <property type="protein sequence ID" value="OMO71077.1"/>
    <property type="molecule type" value="Genomic_DNA"/>
</dbReference>
<accession>A0A1R3HKZ3</accession>
<dbReference type="Gramene" id="OMO71077">
    <property type="protein sequence ID" value="OMO71077"/>
    <property type="gene ID" value="CCACVL1_18462"/>
</dbReference>
<keyword evidence="2" id="KW-1185">Reference proteome</keyword>
<name>A0A1R3HKZ3_COCAP</name>
<protein>
    <submittedName>
        <fullName evidence="1">Uncharacterized protein</fullName>
    </submittedName>
</protein>
<dbReference type="AlphaFoldDB" id="A0A1R3HKZ3"/>
<evidence type="ECO:0000313" key="1">
    <source>
        <dbReference type="EMBL" id="OMO71077.1"/>
    </source>
</evidence>
<reference evidence="1 2" key="1">
    <citation type="submission" date="2013-09" db="EMBL/GenBank/DDBJ databases">
        <title>Corchorus capsularis genome sequencing.</title>
        <authorList>
            <person name="Alam M."/>
            <person name="Haque M.S."/>
            <person name="Islam M.S."/>
            <person name="Emdad E.M."/>
            <person name="Islam M.M."/>
            <person name="Ahmed B."/>
            <person name="Halim A."/>
            <person name="Hossen Q.M.M."/>
            <person name="Hossain M.Z."/>
            <person name="Ahmed R."/>
            <person name="Khan M.M."/>
            <person name="Islam R."/>
            <person name="Rashid M.M."/>
            <person name="Khan S.A."/>
            <person name="Rahman M.S."/>
            <person name="Alam M."/>
        </authorList>
    </citation>
    <scope>NUCLEOTIDE SEQUENCE [LARGE SCALE GENOMIC DNA]</scope>
    <source>
        <strain evidence="2">cv. CVL-1</strain>
        <tissue evidence="1">Whole seedling</tissue>
    </source>
</reference>
<dbReference type="Proteomes" id="UP000188268">
    <property type="component" value="Unassembled WGS sequence"/>
</dbReference>